<evidence type="ECO:0000313" key="2">
    <source>
        <dbReference type="Proteomes" id="UP001151760"/>
    </source>
</evidence>
<keyword evidence="2" id="KW-1185">Reference proteome</keyword>
<sequence length="86" mass="9906">MINSVVGGMRPKLMYSWSLLKQCSYNMSTELRPSMYILLMMYKSIIAMMTTGSDDGMKVSYGMLRDETYDKFSITLLPIMLPECHD</sequence>
<reference evidence="1" key="1">
    <citation type="journal article" date="2022" name="Int. J. Mol. Sci.">
        <title>Draft Genome of Tanacetum Coccineum: Genomic Comparison of Closely Related Tanacetum-Family Plants.</title>
        <authorList>
            <person name="Yamashiro T."/>
            <person name="Shiraishi A."/>
            <person name="Nakayama K."/>
            <person name="Satake H."/>
        </authorList>
    </citation>
    <scope>NUCLEOTIDE SEQUENCE</scope>
</reference>
<dbReference type="Proteomes" id="UP001151760">
    <property type="component" value="Unassembled WGS sequence"/>
</dbReference>
<comment type="caution">
    <text evidence="1">The sequence shown here is derived from an EMBL/GenBank/DDBJ whole genome shotgun (WGS) entry which is preliminary data.</text>
</comment>
<proteinExistence type="predicted"/>
<accession>A0ABQ5IZ14</accession>
<name>A0ABQ5IZ14_9ASTR</name>
<dbReference type="EMBL" id="BQNB010021249">
    <property type="protein sequence ID" value="GJU04443.1"/>
    <property type="molecule type" value="Genomic_DNA"/>
</dbReference>
<evidence type="ECO:0000313" key="1">
    <source>
        <dbReference type="EMBL" id="GJU04443.1"/>
    </source>
</evidence>
<organism evidence="1 2">
    <name type="scientific">Tanacetum coccineum</name>
    <dbReference type="NCBI Taxonomy" id="301880"/>
    <lineage>
        <taxon>Eukaryota</taxon>
        <taxon>Viridiplantae</taxon>
        <taxon>Streptophyta</taxon>
        <taxon>Embryophyta</taxon>
        <taxon>Tracheophyta</taxon>
        <taxon>Spermatophyta</taxon>
        <taxon>Magnoliopsida</taxon>
        <taxon>eudicotyledons</taxon>
        <taxon>Gunneridae</taxon>
        <taxon>Pentapetalae</taxon>
        <taxon>asterids</taxon>
        <taxon>campanulids</taxon>
        <taxon>Asterales</taxon>
        <taxon>Asteraceae</taxon>
        <taxon>Asteroideae</taxon>
        <taxon>Anthemideae</taxon>
        <taxon>Anthemidinae</taxon>
        <taxon>Tanacetum</taxon>
    </lineage>
</organism>
<reference evidence="1" key="2">
    <citation type="submission" date="2022-01" db="EMBL/GenBank/DDBJ databases">
        <authorList>
            <person name="Yamashiro T."/>
            <person name="Shiraishi A."/>
            <person name="Satake H."/>
            <person name="Nakayama K."/>
        </authorList>
    </citation>
    <scope>NUCLEOTIDE SEQUENCE</scope>
</reference>
<protein>
    <submittedName>
        <fullName evidence="1">Uncharacterized protein</fullName>
    </submittedName>
</protein>
<gene>
    <name evidence="1" type="ORF">Tco_1120873</name>
</gene>